<dbReference type="RefSeq" id="WP_165374530.1">
    <property type="nucleotide sequence ID" value="NZ_CP012672.1"/>
</dbReference>
<dbReference type="AlphaFoldDB" id="A0A4P2R3R7"/>
<protein>
    <submittedName>
        <fullName evidence="1">Uncharacterized protein</fullName>
    </submittedName>
</protein>
<evidence type="ECO:0000313" key="1">
    <source>
        <dbReference type="EMBL" id="AUX37625.1"/>
    </source>
</evidence>
<accession>A0A4P2R3R7</accession>
<reference evidence="1 2" key="1">
    <citation type="submission" date="2015-09" db="EMBL/GenBank/DDBJ databases">
        <title>Sorangium comparison.</title>
        <authorList>
            <person name="Zaburannyi N."/>
            <person name="Bunk B."/>
            <person name="Overmann J."/>
            <person name="Mueller R."/>
        </authorList>
    </citation>
    <scope>NUCLEOTIDE SEQUENCE [LARGE SCALE GENOMIC DNA]</scope>
    <source>
        <strain evidence="1 2">So ce836</strain>
    </source>
</reference>
<evidence type="ECO:0000313" key="2">
    <source>
        <dbReference type="Proteomes" id="UP000295497"/>
    </source>
</evidence>
<organism evidence="1 2">
    <name type="scientific">Sorangium cellulosum</name>
    <name type="common">Polyangium cellulosum</name>
    <dbReference type="NCBI Taxonomy" id="56"/>
    <lineage>
        <taxon>Bacteria</taxon>
        <taxon>Pseudomonadati</taxon>
        <taxon>Myxococcota</taxon>
        <taxon>Polyangia</taxon>
        <taxon>Polyangiales</taxon>
        <taxon>Polyangiaceae</taxon>
        <taxon>Sorangium</taxon>
    </lineage>
</organism>
<gene>
    <name evidence="1" type="ORF">SOCE836_098550</name>
</gene>
<dbReference type="EMBL" id="CP012672">
    <property type="protein sequence ID" value="AUX37625.1"/>
    <property type="molecule type" value="Genomic_DNA"/>
</dbReference>
<dbReference type="Proteomes" id="UP000295497">
    <property type="component" value="Chromosome"/>
</dbReference>
<name>A0A4P2R3R7_SORCE</name>
<sequence length="49" mass="4994">MSQANENATSAVSSYVLRVFANESVKKGAAAAVAGLLVAAVSEAIWPSR</sequence>
<proteinExistence type="predicted"/>